<dbReference type="GO" id="GO:0045046">
    <property type="term" value="P:protein import into peroxisome membrane"/>
    <property type="evidence" value="ECO:0007669"/>
    <property type="project" value="TreeGrafter"/>
</dbReference>
<dbReference type="PANTHER" id="PTHR12774">
    <property type="entry name" value="PEROXISOMAL BIOGENESIS FACTOR 19"/>
    <property type="match status" value="1"/>
</dbReference>
<comment type="similarity">
    <text evidence="1">Belongs to the peroxin-19 family.</text>
</comment>
<dbReference type="PANTHER" id="PTHR12774:SF2">
    <property type="entry name" value="PEROXISOMAL BIOGENESIS FACTOR 19"/>
    <property type="match status" value="1"/>
</dbReference>
<accession>A0A7E4W0J8</accession>
<dbReference type="AlphaFoldDB" id="A0A7E4W0J8"/>
<reference evidence="3" key="1">
    <citation type="journal article" date="2013" name="Genetics">
        <title>The draft genome and transcriptome of Panagrellus redivivus are shaped by the harsh demands of a free-living lifestyle.</title>
        <authorList>
            <person name="Srinivasan J."/>
            <person name="Dillman A.R."/>
            <person name="Macchietto M.G."/>
            <person name="Heikkinen L."/>
            <person name="Lakso M."/>
            <person name="Fracchia K.M."/>
            <person name="Antoshechkin I."/>
            <person name="Mortazavi A."/>
            <person name="Wong G."/>
            <person name="Sternberg P.W."/>
        </authorList>
    </citation>
    <scope>NUCLEOTIDE SEQUENCE [LARGE SCALE GENOMIC DNA]</scope>
    <source>
        <strain evidence="3">MT8872</strain>
    </source>
</reference>
<evidence type="ECO:0000313" key="3">
    <source>
        <dbReference type="Proteomes" id="UP000492821"/>
    </source>
</evidence>
<evidence type="ECO:0000256" key="2">
    <source>
        <dbReference type="ARBA" id="ARBA00029688"/>
    </source>
</evidence>
<dbReference type="InterPro" id="IPR038322">
    <property type="entry name" value="Pex19_C_sf"/>
</dbReference>
<dbReference type="GO" id="GO:0033328">
    <property type="term" value="F:peroxisome membrane targeting sequence binding"/>
    <property type="evidence" value="ECO:0007669"/>
    <property type="project" value="TreeGrafter"/>
</dbReference>
<reference evidence="4" key="2">
    <citation type="submission" date="2020-10" db="UniProtKB">
        <authorList>
            <consortium name="WormBaseParasite"/>
        </authorList>
    </citation>
    <scope>IDENTIFICATION</scope>
</reference>
<dbReference type="Pfam" id="PF04614">
    <property type="entry name" value="Pex19"/>
    <property type="match status" value="1"/>
</dbReference>
<evidence type="ECO:0000256" key="1">
    <source>
        <dbReference type="ARBA" id="ARBA00006326"/>
    </source>
</evidence>
<dbReference type="WBParaSite" id="Pan_g5536.t1">
    <property type="protein sequence ID" value="Pan_g5536.t1"/>
    <property type="gene ID" value="Pan_g5536"/>
</dbReference>
<protein>
    <recommendedName>
        <fullName evidence="2">Peroxin-19</fullName>
    </recommendedName>
</protein>
<name>A0A7E4W0J8_PANRE</name>
<evidence type="ECO:0000313" key="4">
    <source>
        <dbReference type="WBParaSite" id="Pan_g5536.t1"/>
    </source>
</evidence>
<dbReference type="InterPro" id="IPR006708">
    <property type="entry name" value="Pex19"/>
</dbReference>
<dbReference type="Proteomes" id="UP000492821">
    <property type="component" value="Unassembled WGS sequence"/>
</dbReference>
<dbReference type="Gene3D" id="1.20.120.900">
    <property type="entry name" value="Pex19, mPTS binding domain"/>
    <property type="match status" value="1"/>
</dbReference>
<organism evidence="3 4">
    <name type="scientific">Panagrellus redivivus</name>
    <name type="common">Microworm</name>
    <dbReference type="NCBI Taxonomy" id="6233"/>
    <lineage>
        <taxon>Eukaryota</taxon>
        <taxon>Metazoa</taxon>
        <taxon>Ecdysozoa</taxon>
        <taxon>Nematoda</taxon>
        <taxon>Chromadorea</taxon>
        <taxon>Rhabditida</taxon>
        <taxon>Tylenchina</taxon>
        <taxon>Panagrolaimomorpha</taxon>
        <taxon>Panagrolaimoidea</taxon>
        <taxon>Panagrolaimidae</taxon>
        <taxon>Panagrellus</taxon>
    </lineage>
</organism>
<keyword evidence="3" id="KW-1185">Reference proteome</keyword>
<sequence length="194" mass="21869">MSGEDKQVDNLANLLDDTLGDFEKRRVTDDDLDEIMAEYDKQAIQKSTAEFDEIMHKLTEQTTSDITDQAIPGEDDPEMNEVIDFMKKCIFQSEISKMIDATIVKYDDILGDADATFSTEQRENYEKQKTILKELSETYVSLASATPEAEQGITEKIVELWQQIHELGNPPEHLIEMQANLAPSGDAAPECSIM</sequence>
<dbReference type="GO" id="GO:0005778">
    <property type="term" value="C:peroxisomal membrane"/>
    <property type="evidence" value="ECO:0007669"/>
    <property type="project" value="TreeGrafter"/>
</dbReference>
<proteinExistence type="inferred from homology"/>